<gene>
    <name evidence="7" type="ORF">Acr_00g0056530</name>
</gene>
<evidence type="ECO:0000256" key="3">
    <source>
        <dbReference type="ARBA" id="ARBA00022448"/>
    </source>
</evidence>
<evidence type="ECO:0000313" key="7">
    <source>
        <dbReference type="EMBL" id="GFS38256.1"/>
    </source>
</evidence>
<keyword evidence="8" id="KW-1185">Reference proteome</keyword>
<evidence type="ECO:0000256" key="6">
    <source>
        <dbReference type="ARBA" id="ARBA00023054"/>
    </source>
</evidence>
<dbReference type="Proteomes" id="UP000585474">
    <property type="component" value="Unassembled WGS sequence"/>
</dbReference>
<keyword evidence="4" id="KW-0653">Protein transport</keyword>
<evidence type="ECO:0000256" key="4">
    <source>
        <dbReference type="ARBA" id="ARBA00022927"/>
    </source>
</evidence>
<dbReference type="GO" id="GO:0005829">
    <property type="term" value="C:cytosol"/>
    <property type="evidence" value="ECO:0007669"/>
    <property type="project" value="GOC"/>
</dbReference>
<dbReference type="GO" id="GO:0015031">
    <property type="term" value="P:protein transport"/>
    <property type="evidence" value="ECO:0007669"/>
    <property type="project" value="UniProtKB-KW"/>
</dbReference>
<name>A0A7J0DP96_9ERIC</name>
<keyword evidence="6" id="KW-0175">Coiled coil</keyword>
<keyword evidence="5" id="KW-0333">Golgi apparatus</keyword>
<dbReference type="EMBL" id="BJWL01000305">
    <property type="protein sequence ID" value="GFS38256.1"/>
    <property type="molecule type" value="Genomic_DNA"/>
</dbReference>
<evidence type="ECO:0000256" key="5">
    <source>
        <dbReference type="ARBA" id="ARBA00023034"/>
    </source>
</evidence>
<comment type="similarity">
    <text evidence="2">Belongs to the VPS54 family.</text>
</comment>
<dbReference type="OrthoDB" id="10259024at2759"/>
<reference evidence="8" key="1">
    <citation type="submission" date="2019-07" db="EMBL/GenBank/DDBJ databases">
        <title>De Novo Assembly of kiwifruit Actinidia rufa.</title>
        <authorList>
            <person name="Sugita-Konishi S."/>
            <person name="Sato K."/>
            <person name="Mori E."/>
            <person name="Abe Y."/>
            <person name="Kisaki G."/>
            <person name="Hamano K."/>
            <person name="Suezawa K."/>
            <person name="Otani M."/>
            <person name="Fukuda T."/>
            <person name="Manabe T."/>
            <person name="Gomi K."/>
            <person name="Tabuchi M."/>
            <person name="Akimitsu K."/>
            <person name="Kataoka I."/>
        </authorList>
    </citation>
    <scope>NUCLEOTIDE SEQUENCE [LARGE SCALE GENOMIC DNA]</scope>
    <source>
        <strain evidence="8">cv. Fuchu</strain>
    </source>
</reference>
<evidence type="ECO:0000256" key="1">
    <source>
        <dbReference type="ARBA" id="ARBA00004601"/>
    </source>
</evidence>
<keyword evidence="3" id="KW-0813">Transport</keyword>
<comment type="subcellular location">
    <subcellularLocation>
        <location evidence="1">Golgi apparatus</location>
        <location evidence="1">trans-Golgi network</location>
    </subcellularLocation>
</comment>
<accession>A0A7J0DP96</accession>
<dbReference type="GO" id="GO:0019905">
    <property type="term" value="F:syntaxin binding"/>
    <property type="evidence" value="ECO:0007669"/>
    <property type="project" value="TreeGrafter"/>
</dbReference>
<dbReference type="GO" id="GO:0006896">
    <property type="term" value="P:Golgi to vacuole transport"/>
    <property type="evidence" value="ECO:0007669"/>
    <property type="project" value="TreeGrafter"/>
</dbReference>
<dbReference type="GO" id="GO:0000938">
    <property type="term" value="C:GARP complex"/>
    <property type="evidence" value="ECO:0007669"/>
    <property type="project" value="InterPro"/>
</dbReference>
<dbReference type="GO" id="GO:0042147">
    <property type="term" value="P:retrograde transport, endosome to Golgi"/>
    <property type="evidence" value="ECO:0007669"/>
    <property type="project" value="InterPro"/>
</dbReference>
<proteinExistence type="inferred from homology"/>
<dbReference type="PANTHER" id="PTHR12965:SF0">
    <property type="entry name" value="VACUOLAR PROTEIN SORTING-ASSOCIATED PROTEIN 54"/>
    <property type="match status" value="1"/>
</dbReference>
<protein>
    <submittedName>
        <fullName evidence="7">Similar to VPS54</fullName>
    </submittedName>
</protein>
<organism evidence="7 8">
    <name type="scientific">Actinidia rufa</name>
    <dbReference type="NCBI Taxonomy" id="165716"/>
    <lineage>
        <taxon>Eukaryota</taxon>
        <taxon>Viridiplantae</taxon>
        <taxon>Streptophyta</taxon>
        <taxon>Embryophyta</taxon>
        <taxon>Tracheophyta</taxon>
        <taxon>Spermatophyta</taxon>
        <taxon>Magnoliopsida</taxon>
        <taxon>eudicotyledons</taxon>
        <taxon>Gunneridae</taxon>
        <taxon>Pentapetalae</taxon>
        <taxon>asterids</taxon>
        <taxon>Ericales</taxon>
        <taxon>Actinidiaceae</taxon>
        <taxon>Actinidia</taxon>
    </lineage>
</organism>
<sequence length="130" mass="14483">MYYEKTQKLCLQPVMLLMEDGQKLLGIGGRLGYSIRGTLQSQAKTFVDFQHESHLAKIKAVLDQETWVEVDVPDVYQAILTSLFCSEPLTTGNVNDGQDNTGQVISLSEVLPNYNDNSDVVTCNYCSSEQ</sequence>
<evidence type="ECO:0000256" key="2">
    <source>
        <dbReference type="ARBA" id="ARBA00009150"/>
    </source>
</evidence>
<comment type="caution">
    <text evidence="7">The sequence shown here is derived from an EMBL/GenBank/DDBJ whole genome shotgun (WGS) entry which is preliminary data.</text>
</comment>
<dbReference type="PANTHER" id="PTHR12965">
    <property type="entry name" value="VACUOLAR PROTEIN SORTING 54"/>
    <property type="match status" value="1"/>
</dbReference>
<dbReference type="AlphaFoldDB" id="A0A7J0DP96"/>
<evidence type="ECO:0000313" key="8">
    <source>
        <dbReference type="Proteomes" id="UP000585474"/>
    </source>
</evidence>
<dbReference type="InterPro" id="IPR039745">
    <property type="entry name" value="Vps54"/>
</dbReference>